<keyword evidence="22" id="KW-1185">Reference proteome</keyword>
<feature type="transmembrane region" description="Helical" evidence="17">
    <location>
        <begin position="49"/>
        <end position="70"/>
    </location>
</feature>
<keyword evidence="11" id="KW-0067">ATP-binding</keyword>
<keyword evidence="16" id="KW-0175">Coiled coil</keyword>
<evidence type="ECO:0000256" key="13">
    <source>
        <dbReference type="ARBA" id="ARBA00023136"/>
    </source>
</evidence>
<keyword evidence="5" id="KW-1003">Cell membrane</keyword>
<keyword evidence="7" id="KW-0808">Transferase</keyword>
<comment type="similarity">
    <text evidence="3">Belongs to the etk/wzc family.</text>
</comment>
<evidence type="ECO:0000256" key="17">
    <source>
        <dbReference type="SAM" id="Phobius"/>
    </source>
</evidence>
<reference evidence="21 22" key="1">
    <citation type="submission" date="2021-11" db="EMBL/GenBank/DDBJ databases">
        <title>Aliifidinibius sp. nov., a new bacterium isolated from saline soil.</title>
        <authorList>
            <person name="Galisteo C."/>
            <person name="De La Haba R."/>
            <person name="Sanchez-Porro C."/>
            <person name="Ventosa A."/>
        </authorList>
    </citation>
    <scope>NUCLEOTIDE SEQUENCE [LARGE SCALE GENOMIC DNA]</scope>
    <source>
        <strain evidence="21 22">KACC 190600</strain>
    </source>
</reference>
<dbReference type="InterPro" id="IPR027417">
    <property type="entry name" value="P-loop_NTPase"/>
</dbReference>
<dbReference type="InterPro" id="IPR032807">
    <property type="entry name" value="GNVR"/>
</dbReference>
<evidence type="ECO:0000256" key="15">
    <source>
        <dbReference type="ARBA" id="ARBA00051245"/>
    </source>
</evidence>
<gene>
    <name evidence="21" type="ORF">LQ318_02185</name>
</gene>
<dbReference type="InterPro" id="IPR005702">
    <property type="entry name" value="Wzc-like_C"/>
</dbReference>
<dbReference type="EMBL" id="JAJNDC010000001">
    <property type="protein sequence ID" value="MCW9711701.1"/>
    <property type="molecule type" value="Genomic_DNA"/>
</dbReference>
<feature type="domain" description="AAA" evidence="19">
    <location>
        <begin position="598"/>
        <end position="733"/>
    </location>
</feature>
<feature type="coiled-coil region" evidence="16">
    <location>
        <begin position="216"/>
        <end position="294"/>
    </location>
</feature>
<evidence type="ECO:0000256" key="10">
    <source>
        <dbReference type="ARBA" id="ARBA00022777"/>
    </source>
</evidence>
<dbReference type="Pfam" id="PF02706">
    <property type="entry name" value="Wzz"/>
    <property type="match status" value="1"/>
</dbReference>
<dbReference type="Pfam" id="PF13614">
    <property type="entry name" value="AAA_31"/>
    <property type="match status" value="1"/>
</dbReference>
<evidence type="ECO:0000256" key="7">
    <source>
        <dbReference type="ARBA" id="ARBA00022679"/>
    </source>
</evidence>
<evidence type="ECO:0000256" key="14">
    <source>
        <dbReference type="ARBA" id="ARBA00023137"/>
    </source>
</evidence>
<keyword evidence="6" id="KW-0997">Cell inner membrane</keyword>
<keyword evidence="8 17" id="KW-0812">Transmembrane</keyword>
<dbReference type="PANTHER" id="PTHR32309:SF13">
    <property type="entry name" value="FERRIC ENTEROBACTIN TRANSPORT PROTEIN FEPE"/>
    <property type="match status" value="1"/>
</dbReference>
<evidence type="ECO:0000256" key="4">
    <source>
        <dbReference type="ARBA" id="ARBA00011903"/>
    </source>
</evidence>
<evidence type="ECO:0000256" key="9">
    <source>
        <dbReference type="ARBA" id="ARBA00022741"/>
    </source>
</evidence>
<protein>
    <recommendedName>
        <fullName evidence="4">non-specific protein-tyrosine kinase</fullName>
        <ecNumber evidence="4">2.7.10.2</ecNumber>
    </recommendedName>
</protein>
<evidence type="ECO:0000256" key="16">
    <source>
        <dbReference type="SAM" id="Coils"/>
    </source>
</evidence>
<evidence type="ECO:0000259" key="20">
    <source>
        <dbReference type="Pfam" id="PF13807"/>
    </source>
</evidence>
<evidence type="ECO:0000259" key="18">
    <source>
        <dbReference type="Pfam" id="PF02706"/>
    </source>
</evidence>
<organism evidence="21 22">
    <name type="scientific">Fodinibius salicampi</name>
    <dbReference type="NCBI Taxonomy" id="1920655"/>
    <lineage>
        <taxon>Bacteria</taxon>
        <taxon>Pseudomonadati</taxon>
        <taxon>Balneolota</taxon>
        <taxon>Balneolia</taxon>
        <taxon>Balneolales</taxon>
        <taxon>Balneolaceae</taxon>
        <taxon>Fodinibius</taxon>
    </lineage>
</organism>
<evidence type="ECO:0000256" key="1">
    <source>
        <dbReference type="ARBA" id="ARBA00004429"/>
    </source>
</evidence>
<evidence type="ECO:0000256" key="2">
    <source>
        <dbReference type="ARBA" id="ARBA00007316"/>
    </source>
</evidence>
<comment type="subcellular location">
    <subcellularLocation>
        <location evidence="1">Cell inner membrane</location>
        <topology evidence="1">Multi-pass membrane protein</topology>
    </subcellularLocation>
</comment>
<keyword evidence="13 17" id="KW-0472">Membrane</keyword>
<sequence length="793" mass="89429">MASHDFIQNNGSSSNGTSFKKSISQKANIAQQELIDFKRLFSLISRYKWVFLLCIIIFASGAYAYVNYYLAPIYKSSATVLIENTESNLPGSESEIGQIVSSSFSIGRGQNVVQNAIYLFQSKELSNRVAEKVLQFDEQPNGKRYPIFWTNYPEDSTMVSSATVASRIRSGLKVERSEQGSSLLVVSYESYSPYETAQIVNFAVNEYQNLSLAKKKKSASNAHEFLAEKKEELKEALDRSEQQLSQFTGSQDLVALESQASNAVNSLSELEAERQSIQIQLESTNTAIENYENKIESIKPGLSDQYSKAIGPQIASYQQQLAQLTTRRFILLSNNPRLKENPDSEPELKKLNEQIEELRSEIESLSAEMLGEDGQYIGFVGENSGNMAQELGNIQRQLMELRMQKSQFEAQISALDRRIEQSRGFLDRVPDNRVQLARLERTVEMNRELYTSISQQEAEIGLWEQTQSSNATIFDHATVNMSPVKPQKTIWYLGSILLGFLLPLAIILAKDYFTSVINSSEKLKSYPYPLLSVIYHYSLLESRGWNFSKKKGSEKGVSEDLVMYHDTTSPIAESYRRMVGNLLYGNPDHIPKTLLITSSGAGEGKTTLTANLGWALAEIGKKVLIIDCDFRRPNSHKMFNLSVSPGLTELVYDESTAEKAIRSTKMTDLYVLPAGKKPIQPAKLTSSSKFKELVKKLKEEYDIVLFDTPPYGIVSDITPIIGMSDQIIVAAKFNETKDVVLKNTLEDLNRGYDENNIGLVLTMYKPKKSSDSYETKGLYQYRYQEYYDYAKTN</sequence>
<comment type="caution">
    <text evidence="21">The sequence shown here is derived from an EMBL/GenBank/DDBJ whole genome shotgun (WGS) entry which is preliminary data.</text>
</comment>
<feature type="coiled-coil region" evidence="16">
    <location>
        <begin position="348"/>
        <end position="418"/>
    </location>
</feature>
<evidence type="ECO:0000259" key="19">
    <source>
        <dbReference type="Pfam" id="PF13614"/>
    </source>
</evidence>
<dbReference type="InterPro" id="IPR025669">
    <property type="entry name" value="AAA_dom"/>
</dbReference>
<comment type="similarity">
    <text evidence="2">Belongs to the CpsD/CapB family.</text>
</comment>
<feature type="domain" description="Polysaccharide chain length determinant N-terminal" evidence="18">
    <location>
        <begin position="34"/>
        <end position="132"/>
    </location>
</feature>
<keyword evidence="10" id="KW-0418">Kinase</keyword>
<comment type="catalytic activity">
    <reaction evidence="15">
        <text>L-tyrosyl-[protein] + ATP = O-phospho-L-tyrosyl-[protein] + ADP + H(+)</text>
        <dbReference type="Rhea" id="RHEA:10596"/>
        <dbReference type="Rhea" id="RHEA-COMP:10136"/>
        <dbReference type="Rhea" id="RHEA-COMP:20101"/>
        <dbReference type="ChEBI" id="CHEBI:15378"/>
        <dbReference type="ChEBI" id="CHEBI:30616"/>
        <dbReference type="ChEBI" id="CHEBI:46858"/>
        <dbReference type="ChEBI" id="CHEBI:61978"/>
        <dbReference type="ChEBI" id="CHEBI:456216"/>
        <dbReference type="EC" id="2.7.10.2"/>
    </reaction>
</comment>
<dbReference type="Pfam" id="PF13807">
    <property type="entry name" value="GNVR"/>
    <property type="match status" value="1"/>
</dbReference>
<dbReference type="InterPro" id="IPR003856">
    <property type="entry name" value="LPS_length_determ_N"/>
</dbReference>
<evidence type="ECO:0000256" key="11">
    <source>
        <dbReference type="ARBA" id="ARBA00022840"/>
    </source>
</evidence>
<evidence type="ECO:0000256" key="3">
    <source>
        <dbReference type="ARBA" id="ARBA00008883"/>
    </source>
</evidence>
<dbReference type="NCBIfam" id="TIGR01007">
    <property type="entry name" value="eps_fam"/>
    <property type="match status" value="1"/>
</dbReference>
<dbReference type="Gene3D" id="3.40.50.300">
    <property type="entry name" value="P-loop containing nucleotide triphosphate hydrolases"/>
    <property type="match status" value="1"/>
</dbReference>
<evidence type="ECO:0000256" key="5">
    <source>
        <dbReference type="ARBA" id="ARBA00022475"/>
    </source>
</evidence>
<dbReference type="SUPFAM" id="SSF52540">
    <property type="entry name" value="P-loop containing nucleoside triphosphate hydrolases"/>
    <property type="match status" value="1"/>
</dbReference>
<name>A0ABT3PV12_9BACT</name>
<dbReference type="InterPro" id="IPR050445">
    <property type="entry name" value="Bact_polysacc_biosynth/exp"/>
</dbReference>
<evidence type="ECO:0000256" key="6">
    <source>
        <dbReference type="ARBA" id="ARBA00022519"/>
    </source>
</evidence>
<feature type="domain" description="Tyrosine-protein kinase G-rich" evidence="20">
    <location>
        <begin position="436"/>
        <end position="510"/>
    </location>
</feature>
<keyword evidence="14" id="KW-0829">Tyrosine-protein kinase</keyword>
<dbReference type="PANTHER" id="PTHR32309">
    <property type="entry name" value="TYROSINE-PROTEIN KINASE"/>
    <property type="match status" value="1"/>
</dbReference>
<proteinExistence type="inferred from homology"/>
<evidence type="ECO:0000256" key="8">
    <source>
        <dbReference type="ARBA" id="ARBA00022692"/>
    </source>
</evidence>
<dbReference type="RefSeq" id="WP_265787137.1">
    <property type="nucleotide sequence ID" value="NZ_BAABRS010000001.1"/>
</dbReference>
<keyword evidence="9" id="KW-0547">Nucleotide-binding</keyword>
<keyword evidence="12 17" id="KW-1133">Transmembrane helix</keyword>
<accession>A0ABT3PV12</accession>
<evidence type="ECO:0000313" key="21">
    <source>
        <dbReference type="EMBL" id="MCW9711701.1"/>
    </source>
</evidence>
<dbReference type="CDD" id="cd05387">
    <property type="entry name" value="BY-kinase"/>
    <property type="match status" value="1"/>
</dbReference>
<evidence type="ECO:0000256" key="12">
    <source>
        <dbReference type="ARBA" id="ARBA00022989"/>
    </source>
</evidence>
<dbReference type="EC" id="2.7.10.2" evidence="4"/>
<dbReference type="Proteomes" id="UP001207337">
    <property type="component" value="Unassembled WGS sequence"/>
</dbReference>
<evidence type="ECO:0000313" key="22">
    <source>
        <dbReference type="Proteomes" id="UP001207337"/>
    </source>
</evidence>